<organism evidence="12 13">
    <name type="scientific">Saxophila tyrrhenica</name>
    <dbReference type="NCBI Taxonomy" id="1690608"/>
    <lineage>
        <taxon>Eukaryota</taxon>
        <taxon>Fungi</taxon>
        <taxon>Dikarya</taxon>
        <taxon>Ascomycota</taxon>
        <taxon>Pezizomycotina</taxon>
        <taxon>Dothideomycetes</taxon>
        <taxon>Dothideomycetidae</taxon>
        <taxon>Mycosphaerellales</taxon>
        <taxon>Extremaceae</taxon>
        <taxon>Saxophila</taxon>
    </lineage>
</organism>
<dbReference type="Proteomes" id="UP001337655">
    <property type="component" value="Unassembled WGS sequence"/>
</dbReference>
<feature type="region of interest" description="Disordered" evidence="9">
    <location>
        <begin position="510"/>
        <end position="530"/>
    </location>
</feature>
<keyword evidence="6 10" id="KW-0472">Membrane</keyword>
<evidence type="ECO:0000313" key="12">
    <source>
        <dbReference type="EMBL" id="KAK5162867.1"/>
    </source>
</evidence>
<sequence length="730" mass="80779">MASNKKPWVFLPFLGGSSKNPERDIARGQNGARAEKTKDVVDPALAMQATVDDFANMDEEAIVQDYNSPIHMWVIATLFPLTAGTFGPMASMFNICAIAIPWRLIVNPESTQSNGTHIGDPKWLVGVNIVSLVIAILANLSLLGQMTNRLRYNVSGPITIIGFFISGFVDIALVGAAESHLKLPDTPNATYSQAFYYAAISGAIYVILAMMLSVTAYGIWFGRYSTEFKLSMSQRSLMLQTILLLTYILAGGGVYSVIEKWSYLDSTYFSVVTIFTIGFGDFTPATHLGRSLFFPFAVGGILFVGVIIANIRTLVLESGSVKVSTRLVEKARFKSIKAGNPDEGILRLRGVKKRDCNADTELERREKEFLIMREIQAEAAQNNRLFSLIFSSIAFMILWFIGAVVFWQAESKSVGGEDWTYFSSLYFTFVAQLTIGYGELAPQTNSAKPAFVFWALIALPTLTVLVGAIGDTVSAFVNWYTTWIGNHTVNFWRIFRAPFTSSNPKSAIKSAARDMREDREKSKAAENGGAEADNGFRQIAHLEQQSTVPHGFDLSGLTEMEAAVAEETYKPFIILKASQKILEHLDASPPRKYSFQEWTWLLKLLGEDETDERGHRRVGQELPEGAEVVSPVRTHGSQMWSWLGQESPLMSLEEDSEPKWVLKRLMWALERELKERAERHIERDIGAECLPGGSSGSSKEGEASGSSKDGEMSEKGGQGQGQHDTVDFAK</sequence>
<evidence type="ECO:0000256" key="7">
    <source>
        <dbReference type="ARBA" id="ARBA00023303"/>
    </source>
</evidence>
<evidence type="ECO:0000256" key="2">
    <source>
        <dbReference type="ARBA" id="ARBA00022448"/>
    </source>
</evidence>
<name>A0AAV9NUE0_9PEZI</name>
<dbReference type="PANTHER" id="PTHR11003:SF301">
    <property type="entry name" value="POTASSIUM CHANNEL PROTEIN"/>
    <property type="match status" value="1"/>
</dbReference>
<dbReference type="GO" id="GO:0022841">
    <property type="term" value="F:potassium ion leak channel activity"/>
    <property type="evidence" value="ECO:0007669"/>
    <property type="project" value="TreeGrafter"/>
</dbReference>
<feature type="transmembrane region" description="Helical" evidence="10">
    <location>
        <begin position="194"/>
        <end position="220"/>
    </location>
</feature>
<feature type="transmembrane region" description="Helical" evidence="10">
    <location>
        <begin position="123"/>
        <end position="142"/>
    </location>
</feature>
<feature type="transmembrane region" description="Helical" evidence="10">
    <location>
        <begin position="292"/>
        <end position="311"/>
    </location>
</feature>
<feature type="compositionally biased region" description="Basic and acidic residues" evidence="9">
    <location>
        <begin position="511"/>
        <end position="524"/>
    </location>
</feature>
<dbReference type="Gene3D" id="1.10.287.70">
    <property type="match status" value="2"/>
</dbReference>
<proteinExistence type="inferred from homology"/>
<gene>
    <name evidence="12" type="ORF">LTR77_011124</name>
</gene>
<reference evidence="12 13" key="1">
    <citation type="submission" date="2023-08" db="EMBL/GenBank/DDBJ databases">
        <title>Black Yeasts Isolated from many extreme environments.</title>
        <authorList>
            <person name="Coleine C."/>
            <person name="Stajich J.E."/>
            <person name="Selbmann L."/>
        </authorList>
    </citation>
    <scope>NUCLEOTIDE SEQUENCE [LARGE SCALE GENOMIC DNA]</scope>
    <source>
        <strain evidence="12 13">CCFEE 5935</strain>
    </source>
</reference>
<feature type="domain" description="Potassium channel" evidence="11">
    <location>
        <begin position="396"/>
        <end position="473"/>
    </location>
</feature>
<evidence type="ECO:0000256" key="5">
    <source>
        <dbReference type="ARBA" id="ARBA00023065"/>
    </source>
</evidence>
<keyword evidence="7 8" id="KW-0407">Ion channel</keyword>
<comment type="caution">
    <text evidence="12">The sequence shown here is derived from an EMBL/GenBank/DDBJ whole genome shotgun (WGS) entry which is preliminary data.</text>
</comment>
<evidence type="ECO:0000259" key="11">
    <source>
        <dbReference type="Pfam" id="PF07885"/>
    </source>
</evidence>
<dbReference type="InterPro" id="IPR013099">
    <property type="entry name" value="K_chnl_dom"/>
</dbReference>
<evidence type="ECO:0000313" key="13">
    <source>
        <dbReference type="Proteomes" id="UP001337655"/>
    </source>
</evidence>
<evidence type="ECO:0000256" key="8">
    <source>
        <dbReference type="RuleBase" id="RU003857"/>
    </source>
</evidence>
<dbReference type="InterPro" id="IPR003280">
    <property type="entry name" value="2pore_dom_K_chnl"/>
</dbReference>
<keyword evidence="5 8" id="KW-0406">Ion transport</keyword>
<protein>
    <recommendedName>
        <fullName evidence="11">Potassium channel domain-containing protein</fullName>
    </recommendedName>
</protein>
<evidence type="ECO:0000256" key="6">
    <source>
        <dbReference type="ARBA" id="ARBA00023136"/>
    </source>
</evidence>
<feature type="domain" description="Potassium channel" evidence="11">
    <location>
        <begin position="243"/>
        <end position="315"/>
    </location>
</feature>
<comment type="similarity">
    <text evidence="8">Belongs to the two pore domain potassium channel (TC 1.A.1.8) family.</text>
</comment>
<feature type="transmembrane region" description="Helical" evidence="10">
    <location>
        <begin position="78"/>
        <end position="103"/>
    </location>
</feature>
<dbReference type="PRINTS" id="PR01333">
    <property type="entry name" value="2POREKCHANEL"/>
</dbReference>
<dbReference type="GO" id="GO:0005886">
    <property type="term" value="C:plasma membrane"/>
    <property type="evidence" value="ECO:0007669"/>
    <property type="project" value="TreeGrafter"/>
</dbReference>
<evidence type="ECO:0000256" key="10">
    <source>
        <dbReference type="SAM" id="Phobius"/>
    </source>
</evidence>
<keyword evidence="3 8" id="KW-0812">Transmembrane</keyword>
<feature type="transmembrane region" description="Helical" evidence="10">
    <location>
        <begin position="241"/>
        <end position="258"/>
    </location>
</feature>
<evidence type="ECO:0000256" key="4">
    <source>
        <dbReference type="ARBA" id="ARBA00022989"/>
    </source>
</evidence>
<dbReference type="Pfam" id="PF07885">
    <property type="entry name" value="Ion_trans_2"/>
    <property type="match status" value="2"/>
</dbReference>
<dbReference type="GO" id="GO:0015271">
    <property type="term" value="F:outward rectifier potassium channel activity"/>
    <property type="evidence" value="ECO:0007669"/>
    <property type="project" value="TreeGrafter"/>
</dbReference>
<comment type="subcellular location">
    <subcellularLocation>
        <location evidence="1">Membrane</location>
        <topology evidence="1">Multi-pass membrane protein</topology>
    </subcellularLocation>
</comment>
<evidence type="ECO:0000256" key="3">
    <source>
        <dbReference type="ARBA" id="ARBA00022692"/>
    </source>
</evidence>
<keyword evidence="4 10" id="KW-1133">Transmembrane helix</keyword>
<evidence type="ECO:0000256" key="9">
    <source>
        <dbReference type="SAM" id="MobiDB-lite"/>
    </source>
</evidence>
<keyword evidence="2 8" id="KW-0813">Transport</keyword>
<dbReference type="SUPFAM" id="SSF81324">
    <property type="entry name" value="Voltage-gated potassium channels"/>
    <property type="match status" value="2"/>
</dbReference>
<accession>A0AAV9NUE0</accession>
<dbReference type="GO" id="GO:0030322">
    <property type="term" value="P:stabilization of membrane potential"/>
    <property type="evidence" value="ECO:0007669"/>
    <property type="project" value="TreeGrafter"/>
</dbReference>
<dbReference type="RefSeq" id="XP_064653479.1">
    <property type="nucleotide sequence ID" value="XM_064808336.1"/>
</dbReference>
<feature type="transmembrane region" description="Helical" evidence="10">
    <location>
        <begin position="419"/>
        <end position="438"/>
    </location>
</feature>
<feature type="transmembrane region" description="Helical" evidence="10">
    <location>
        <begin position="154"/>
        <end position="174"/>
    </location>
</feature>
<dbReference type="EMBL" id="JAVRRT010000032">
    <property type="protein sequence ID" value="KAK5162867.1"/>
    <property type="molecule type" value="Genomic_DNA"/>
</dbReference>
<evidence type="ECO:0000256" key="1">
    <source>
        <dbReference type="ARBA" id="ARBA00004141"/>
    </source>
</evidence>
<dbReference type="GeneID" id="89932444"/>
<dbReference type="PANTHER" id="PTHR11003">
    <property type="entry name" value="POTASSIUM CHANNEL, SUBFAMILY K"/>
    <property type="match status" value="1"/>
</dbReference>
<dbReference type="AlphaFoldDB" id="A0AAV9NUE0"/>
<feature type="transmembrane region" description="Helical" evidence="10">
    <location>
        <begin position="450"/>
        <end position="470"/>
    </location>
</feature>
<feature type="region of interest" description="Disordered" evidence="9">
    <location>
        <begin position="681"/>
        <end position="730"/>
    </location>
</feature>
<keyword evidence="13" id="KW-1185">Reference proteome</keyword>
<feature type="transmembrane region" description="Helical" evidence="10">
    <location>
        <begin position="385"/>
        <end position="407"/>
    </location>
</feature>